<dbReference type="InterPro" id="IPR030458">
    <property type="entry name" value="Glyco_hydro_31_AS"/>
</dbReference>
<feature type="region of interest" description="Disordered" evidence="9">
    <location>
        <begin position="1914"/>
        <end position="1941"/>
    </location>
</feature>
<evidence type="ECO:0000256" key="3">
    <source>
        <dbReference type="ARBA" id="ARBA00022801"/>
    </source>
</evidence>
<keyword evidence="3" id="KW-0378">Hydrolase</keyword>
<dbReference type="Gene3D" id="2.60.40.1760">
    <property type="entry name" value="glycosyl hydrolase (family 31)"/>
    <property type="match status" value="2"/>
</dbReference>
<feature type="compositionally biased region" description="Acidic residues" evidence="9">
    <location>
        <begin position="1920"/>
        <end position="1932"/>
    </location>
</feature>
<dbReference type="SUPFAM" id="SSF57492">
    <property type="entry name" value="Trefoil"/>
    <property type="match status" value="1"/>
</dbReference>
<evidence type="ECO:0000256" key="4">
    <source>
        <dbReference type="ARBA" id="ARBA00023136"/>
    </source>
</evidence>
<dbReference type="InterPro" id="IPR017957">
    <property type="entry name" value="P_trefoil_CS"/>
</dbReference>
<dbReference type="SUPFAM" id="SSF51445">
    <property type="entry name" value="(Trans)glycosidases"/>
    <property type="match status" value="2"/>
</dbReference>
<comment type="subcellular location">
    <subcellularLocation>
        <location evidence="1">Endomembrane system</location>
    </subcellularLocation>
</comment>
<dbReference type="SUPFAM" id="SSF52540">
    <property type="entry name" value="P-loop containing nucleoside triphosphate hydrolases"/>
    <property type="match status" value="1"/>
</dbReference>
<dbReference type="PANTHER" id="PTHR22762:SF66">
    <property type="entry name" value="SUCRASE-ISOMALTASE, INTESTINAL"/>
    <property type="match status" value="1"/>
</dbReference>
<comment type="caution">
    <text evidence="8">Lacks conserved residue(s) required for the propagation of feature annotation.</text>
</comment>
<accession>A0ABN8ZNN4</accession>
<evidence type="ECO:0000256" key="8">
    <source>
        <dbReference type="PROSITE-ProRule" id="PRU00779"/>
    </source>
</evidence>
<dbReference type="CDD" id="cd14752">
    <property type="entry name" value="GH31_N"/>
    <property type="match status" value="2"/>
</dbReference>
<keyword evidence="13" id="KW-1185">Reference proteome</keyword>
<dbReference type="PANTHER" id="PTHR22762">
    <property type="entry name" value="ALPHA-GLUCOSIDASE"/>
    <property type="match status" value="1"/>
</dbReference>
<dbReference type="InterPro" id="IPR030459">
    <property type="entry name" value="Glyco_hydro_31_CS"/>
</dbReference>
<evidence type="ECO:0000256" key="5">
    <source>
        <dbReference type="ARBA" id="ARBA00023157"/>
    </source>
</evidence>
<evidence type="ECO:0000256" key="6">
    <source>
        <dbReference type="ARBA" id="ARBA00023180"/>
    </source>
</evidence>
<evidence type="ECO:0000256" key="9">
    <source>
        <dbReference type="SAM" id="MobiDB-lite"/>
    </source>
</evidence>
<dbReference type="InterPro" id="IPR000519">
    <property type="entry name" value="P_trefoil_dom"/>
</dbReference>
<organism evidence="12 13">
    <name type="scientific">Rangifer tarandus platyrhynchus</name>
    <name type="common">Svalbard reindeer</name>
    <dbReference type="NCBI Taxonomy" id="3082113"/>
    <lineage>
        <taxon>Eukaryota</taxon>
        <taxon>Metazoa</taxon>
        <taxon>Chordata</taxon>
        <taxon>Craniata</taxon>
        <taxon>Vertebrata</taxon>
        <taxon>Euteleostomi</taxon>
        <taxon>Mammalia</taxon>
        <taxon>Eutheria</taxon>
        <taxon>Laurasiatheria</taxon>
        <taxon>Artiodactyla</taxon>
        <taxon>Ruminantia</taxon>
        <taxon>Pecora</taxon>
        <taxon>Cervidae</taxon>
        <taxon>Odocoileinae</taxon>
        <taxon>Rangifer</taxon>
    </lineage>
</organism>
<keyword evidence="10" id="KW-1133">Transmembrane helix</keyword>
<dbReference type="Pfam" id="PF21365">
    <property type="entry name" value="Glyco_hydro_31_3rd"/>
    <property type="match status" value="2"/>
</dbReference>
<dbReference type="Proteomes" id="UP001176941">
    <property type="component" value="Chromosome 5"/>
</dbReference>
<dbReference type="InterPro" id="IPR025887">
    <property type="entry name" value="Glyco_hydro_31_N_dom"/>
</dbReference>
<dbReference type="InterPro" id="IPR027417">
    <property type="entry name" value="P-loop_NTPase"/>
</dbReference>
<feature type="domain" description="P-type" evidence="11">
    <location>
        <begin position="47"/>
        <end position="96"/>
    </location>
</feature>
<evidence type="ECO:0000256" key="10">
    <source>
        <dbReference type="SAM" id="Phobius"/>
    </source>
</evidence>
<proteinExistence type="inferred from homology"/>
<comment type="similarity">
    <text evidence="2">Belongs to the glycosyl hydrolase 31 family.</text>
</comment>
<evidence type="ECO:0000259" key="11">
    <source>
        <dbReference type="PROSITE" id="PS51448"/>
    </source>
</evidence>
<dbReference type="SUPFAM" id="SSF74650">
    <property type="entry name" value="Galactose mutarotase-like"/>
    <property type="match status" value="2"/>
</dbReference>
<dbReference type="PROSITE" id="PS00129">
    <property type="entry name" value="GLYCOSYL_HYDROL_F31_1"/>
    <property type="match status" value="2"/>
</dbReference>
<name>A0ABN8ZNN4_RANTA</name>
<keyword evidence="7" id="KW-0326">Glycosidase</keyword>
<evidence type="ECO:0000256" key="2">
    <source>
        <dbReference type="ARBA" id="ARBA00007806"/>
    </source>
</evidence>
<dbReference type="SMART" id="SM00018">
    <property type="entry name" value="PD"/>
    <property type="match status" value="2"/>
</dbReference>
<dbReference type="Pfam" id="PF01926">
    <property type="entry name" value="MMR_HSR1"/>
    <property type="match status" value="1"/>
</dbReference>
<dbReference type="PROSITE" id="PS51448">
    <property type="entry name" value="P_TREFOIL_2"/>
    <property type="match status" value="2"/>
</dbReference>
<dbReference type="PROSITE" id="PS00707">
    <property type="entry name" value="GLYCOSYL_HYDROL_F31_2"/>
    <property type="match status" value="2"/>
</dbReference>
<dbReference type="Gene3D" id="3.20.20.80">
    <property type="entry name" value="Glycosidases"/>
    <property type="match status" value="2"/>
</dbReference>
<dbReference type="PROSITE" id="PS00025">
    <property type="entry name" value="P_TREFOIL_1"/>
    <property type="match status" value="1"/>
</dbReference>
<evidence type="ECO:0000313" key="13">
    <source>
        <dbReference type="Proteomes" id="UP001176941"/>
    </source>
</evidence>
<keyword evidence="5" id="KW-1015">Disulfide bond</keyword>
<dbReference type="SUPFAM" id="SSF51011">
    <property type="entry name" value="Glycosyl hydrolase domain"/>
    <property type="match status" value="2"/>
</dbReference>
<dbReference type="EMBL" id="OX459941">
    <property type="protein sequence ID" value="CAI9175339.1"/>
    <property type="molecule type" value="Genomic_DNA"/>
</dbReference>
<dbReference type="Gene3D" id="2.60.40.1180">
    <property type="entry name" value="Golgi alpha-mannosidase II"/>
    <property type="match status" value="4"/>
</dbReference>
<protein>
    <recommendedName>
        <fullName evidence="11">P-type domain-containing protein</fullName>
    </recommendedName>
</protein>
<keyword evidence="6" id="KW-0325">Glycoprotein</keyword>
<dbReference type="InterPro" id="IPR048395">
    <property type="entry name" value="Glyco_hydro_31_C"/>
</dbReference>
<dbReference type="InterPro" id="IPR006073">
    <property type="entry name" value="GTP-bd"/>
</dbReference>
<feature type="transmembrane region" description="Helical" evidence="10">
    <location>
        <begin position="12"/>
        <end position="32"/>
    </location>
</feature>
<dbReference type="InterPro" id="IPR013780">
    <property type="entry name" value="Glyco_hydro_b"/>
</dbReference>
<dbReference type="Pfam" id="PF01055">
    <property type="entry name" value="Glyco_hydro_31_2nd"/>
    <property type="match status" value="2"/>
</dbReference>
<dbReference type="InterPro" id="IPR044913">
    <property type="entry name" value="P_trefoil_dom_sf"/>
</dbReference>
<keyword evidence="10" id="KW-0812">Transmembrane</keyword>
<dbReference type="Gene3D" id="4.10.110.10">
    <property type="entry name" value="Spasmolytic Protein, domain 1"/>
    <property type="match status" value="2"/>
</dbReference>
<dbReference type="CDD" id="cd00111">
    <property type="entry name" value="Trefoil"/>
    <property type="match status" value="2"/>
</dbReference>
<reference evidence="12" key="1">
    <citation type="submission" date="2023-04" db="EMBL/GenBank/DDBJ databases">
        <authorList>
            <consortium name="ELIXIR-Norway"/>
        </authorList>
    </citation>
    <scope>NUCLEOTIDE SEQUENCE [LARGE SCALE GENOMIC DNA]</scope>
</reference>
<sequence length="2290" mass="262208">MAKKKFSGLEIYLIVLFAIVTIIAIALVVVLATKTPAVEEISDTTRGTCPSVLNDPINQRMNCIPERSPTQTLCAARGCCWRPWNDSVIPWCFFANNHGYNAEKVTSTNAGLEVKLKRKASPTLFGNDINSVLLTTQNQTRNRMRFKITDPNNRRYEVPHQFVKEFSGTAASDPLYNVEVIHDPFSIKISRKSNNKILFDTSIGPLVYSDQYLQISARLPSEYIYGLGEHIHKRFRHDLYWKTWPIFTRDQLPGDNNNNLYGHQTFFMCIEDTSGKSFGVFLMNSNAMEIFIQPTPIVTYRVIGGILDFYIFLGDTPEQVVQQYQELIGRPAMPAYWSLGFQLSRWNYKTLDVVKEVVQRNREAGIPFDTQITDIDYMEDKKIFTYDQVAFNGLPEFVQDLHAHGQKYVIILDPAISIEKRVNGAAYESYDRGTAQKVWVNESDGTTAIIGEVWPGLTVYPDFTNPSCIEWWVNECYLFHQQVNYDGLWIDMNEVSSFVQGSKKGCSANNLNYPPFTPDILDKLMYSKTICMDAVQYWGKQYDVHSLYGYSMSIATEKAIEKVLPNKRSFILTRSTFAGSGSHSAHWLGDNTASWEQMEWSITGMLEFGLFGIPFVGADICGFVAETTEELCRRWMQLGAFYPYARNHNADGYQHQDPAYFGKDSLLVKSSKHYLNIRYALLPFLYTLFYKAHMFGETVARPFLHEFYEDTNSWIEDTQFLWGPSLLITPVLKQGTEVVSAYIPDATWYDFETGVKRPWRKQRIDMQLPADKIGLHLRGGYIIPFQQPAVTTTASRKNPLGLIVALNDDNTAKGDFFWDDGESKDTIQKGNYILYTFSVSNNKLDITCMHSSYPEGTALAFETVKVLGLTDTVTEVSVIEDDQPLRAHYNFSYDASNQILEIYNLTFNLGGNFTVQWDQTFLEVEKFTCYPDSDTATKERCEERGCLWQTAHLGSKAPECYFPKEDNSYLVHSTQYSSVGITADLQLNTANARIKLPSDSISSLRVEVKYHKDDMLQFKIYDAQNKRYEVPVPLNIPATPTSTYETRLYDVEIKENPFGIQIRRRSTGRVIWDSRLPGFAFNNQFIQISTRLPSEYVYGFGEMEHTTFRRDLNWHTWGMFTRDQPPGYKLNSYGFHPYYMALEDENNAHGVLLLNSNAMDVTFQPMPALTYRIIGGILDFYMFLGPSPEVATKQYHEVIGQPVMPPYWALGFQLCRHGYRNTSQVEEVYNDMVAAQIPYDVQYTDTDYMERQLDFTIDDEFRDLPQFVDKIRSEGMRYIIILDPAISGNETKPYPAFERGQEKDVFVKWPNTNDICWAKVWPDLPNVTIDENLTEDEAVKASRAHAAFPDFFRNSTAEWWAREIIDFYNNQMKFDGLWIDMNEPASFVNGTTTNQCRNTELNYPPYFPELTQRTDGLHFRTMCMETEQILSDGSSVLHYDVHNLYGWSQLKPTYDALQKATGKRGIIISRSTYPSAGRWSGHWFGDNYATWDNLEKSIIGMMEFSLFGMSYTGADICGFFNNSEYQLCARWMQLGAFYPYARNHNSAFTRRQDPASWNKTFSAMSRDILNIRYTLLPYFYTQMHEVHAHGGTVIRPLLHEFFNEKPTWDIFKQFLWGPAFMVTPVLEPYTDTVEGYVPNSRWFDYHTGKDIGVRETFHTFAAPLYEINLHVRGGYILPCQEPANNTFYSRQNYMKLIVAADDNQMAQGSLFWDDGETIDTYERDLYSLVQFNLNKTILTSTILRNGYINRNEMRLGYIHIWGKEKMRVSEVTLTHNGNKESVNFTEDPNLEILDIDLTGNNVTLDEPIEVNWCEDLECYVKTIDDNKENVILVNKADLLTIERRSAWAEFFEKENVKVIFWLALAEDIQLMANSKEEINGDTGEAITAKFENSSCDEAEILHEETEHLSLGAVASSEEKNEYEDCQEEEEDGQTCLEDGRSPDEEACGQDCKEAHTLDSEAQERKTLQKRQIHNFSHLVSKQELLEVFQQLHSGKKVKDGQLTVGLVGYPNVGKSSTINTILGNKKVSVSAMPGHTKHFQTLYVELGLCLCDCPGLVMPSFISTKAEMICSGILPIDQMRDHVPPVSLVCQNIPRHVLEATYGIDIIKPREDEDPQQAPTSEELLMAYGCMRGFMTAHGQPDQPRSARYILKDHVNGKLLRCHPPPGRDPVTCQYQHQRLLEKKVNGGETKMQLVRNKKAHQIENVVDKTFVHQENVRALKKGVQAVMGYKPGSGLVTAAAVSSERGAGKPWKNMATEIKKRKAADSISTWIHELGRQQNWHLCCASVVL</sequence>
<evidence type="ECO:0000256" key="1">
    <source>
        <dbReference type="ARBA" id="ARBA00004308"/>
    </source>
</evidence>
<dbReference type="Gene3D" id="3.40.50.300">
    <property type="entry name" value="P-loop containing nucleotide triphosphate hydrolases"/>
    <property type="match status" value="1"/>
</dbReference>
<dbReference type="Pfam" id="PF00088">
    <property type="entry name" value="Trefoil"/>
    <property type="match status" value="2"/>
</dbReference>
<evidence type="ECO:0000313" key="12">
    <source>
        <dbReference type="EMBL" id="CAI9175339.1"/>
    </source>
</evidence>
<dbReference type="InterPro" id="IPR017853">
    <property type="entry name" value="GH"/>
</dbReference>
<gene>
    <name evidence="12" type="ORF">MRATA1EN1_LOCUS24301</name>
</gene>
<dbReference type="InterPro" id="IPR011013">
    <property type="entry name" value="Gal_mutarotase_sf_dom"/>
</dbReference>
<dbReference type="Pfam" id="PF13802">
    <property type="entry name" value="Gal_mutarotas_2"/>
    <property type="match status" value="2"/>
</dbReference>
<feature type="domain" description="P-type" evidence="11">
    <location>
        <begin position="913"/>
        <end position="964"/>
    </location>
</feature>
<dbReference type="CDD" id="cd06602">
    <property type="entry name" value="GH31_MGAM_SI_GAA"/>
    <property type="match status" value="2"/>
</dbReference>
<dbReference type="InterPro" id="IPR000322">
    <property type="entry name" value="Glyco_hydro_31_TIM"/>
</dbReference>
<evidence type="ECO:0000256" key="7">
    <source>
        <dbReference type="ARBA" id="ARBA00023295"/>
    </source>
</evidence>
<keyword evidence="4 10" id="KW-0472">Membrane</keyword>